<gene>
    <name evidence="1" type="ORF">F7R13_36070</name>
</gene>
<dbReference type="Proteomes" id="UP000473571">
    <property type="component" value="Unassembled WGS sequence"/>
</dbReference>
<comment type="caution">
    <text evidence="1">The sequence shown here is derived from an EMBL/GenBank/DDBJ whole genome shotgun (WGS) entry which is preliminary data.</text>
</comment>
<feature type="non-terminal residue" evidence="1">
    <location>
        <position position="26"/>
    </location>
</feature>
<dbReference type="EMBL" id="VZOL01001453">
    <property type="protein sequence ID" value="KAB0630861.1"/>
    <property type="molecule type" value="Genomic_DNA"/>
</dbReference>
<protein>
    <submittedName>
        <fullName evidence="1">Magnesium chelatase</fullName>
    </submittedName>
</protein>
<reference evidence="1 2" key="1">
    <citation type="submission" date="2019-09" db="EMBL/GenBank/DDBJ databases">
        <title>Draft genome sequences of 48 bacterial type strains from the CCUG.</title>
        <authorList>
            <person name="Tunovic T."/>
            <person name="Pineiro-Iglesias B."/>
            <person name="Unosson C."/>
            <person name="Inganas E."/>
            <person name="Ohlen M."/>
            <person name="Cardew S."/>
            <person name="Jensie-Markopoulos S."/>
            <person name="Salva-Serra F."/>
            <person name="Jaen-Luchoro D."/>
            <person name="Karlsson R."/>
            <person name="Svensson-Stadler L."/>
            <person name="Chun J."/>
            <person name="Moore E."/>
        </authorList>
    </citation>
    <scope>NUCLEOTIDE SEQUENCE [LARGE SCALE GENOMIC DNA]</scope>
    <source>
        <strain evidence="1 2">CCUG 65687</strain>
    </source>
</reference>
<evidence type="ECO:0000313" key="1">
    <source>
        <dbReference type="EMBL" id="KAB0630861.1"/>
    </source>
</evidence>
<accession>A0A6L3MJL8</accession>
<organism evidence="1 2">
    <name type="scientific">Burkholderia territorii</name>
    <dbReference type="NCBI Taxonomy" id="1503055"/>
    <lineage>
        <taxon>Bacteria</taxon>
        <taxon>Pseudomonadati</taxon>
        <taxon>Pseudomonadota</taxon>
        <taxon>Betaproteobacteria</taxon>
        <taxon>Burkholderiales</taxon>
        <taxon>Burkholderiaceae</taxon>
        <taxon>Burkholderia</taxon>
        <taxon>Burkholderia cepacia complex</taxon>
    </lineage>
</organism>
<dbReference type="AlphaFoldDB" id="A0A6L3MJL8"/>
<proteinExistence type="predicted"/>
<sequence length="26" mass="2591">MPGTVRAGTAVAWPATLAAKRGGTLH</sequence>
<name>A0A6L3MJL8_9BURK</name>
<evidence type="ECO:0000313" key="2">
    <source>
        <dbReference type="Proteomes" id="UP000473571"/>
    </source>
</evidence>